<evidence type="ECO:0000313" key="2">
    <source>
        <dbReference type="Proteomes" id="UP000320914"/>
    </source>
</evidence>
<comment type="caution">
    <text evidence="1">The sequence shown here is derived from an EMBL/GenBank/DDBJ whole genome shotgun (WGS) entry which is preliminary data.</text>
</comment>
<proteinExistence type="predicted"/>
<gene>
    <name evidence="1" type="ORF">EAH74_00705</name>
</gene>
<evidence type="ECO:0000313" key="1">
    <source>
        <dbReference type="EMBL" id="TPG87111.1"/>
    </source>
</evidence>
<dbReference type="Proteomes" id="UP000320914">
    <property type="component" value="Unassembled WGS sequence"/>
</dbReference>
<reference evidence="1 2" key="1">
    <citation type="journal article" date="2019" name="Environ. Microbiol.">
        <title>Species interactions and distinct microbial communities in high Arctic permafrost affected cryosols are associated with the CH4 and CO2 gas fluxes.</title>
        <authorList>
            <person name="Altshuler I."/>
            <person name="Hamel J."/>
            <person name="Turney S."/>
            <person name="Magnuson E."/>
            <person name="Levesque R."/>
            <person name="Greer C."/>
            <person name="Whyte L.G."/>
        </authorList>
    </citation>
    <scope>NUCLEOTIDE SEQUENCE [LARGE SCALE GENOMIC DNA]</scope>
    <source>
        <strain evidence="1 2">OWC5</strain>
    </source>
</reference>
<protein>
    <submittedName>
        <fullName evidence="1">Uncharacterized protein</fullName>
    </submittedName>
</protein>
<organism evidence="1 2">
    <name type="scientific">Pseudomonas mandelii</name>
    <dbReference type="NCBI Taxonomy" id="75612"/>
    <lineage>
        <taxon>Bacteria</taxon>
        <taxon>Pseudomonadati</taxon>
        <taxon>Pseudomonadota</taxon>
        <taxon>Gammaproteobacteria</taxon>
        <taxon>Pseudomonadales</taxon>
        <taxon>Pseudomonadaceae</taxon>
        <taxon>Pseudomonas</taxon>
    </lineage>
</organism>
<dbReference type="AlphaFoldDB" id="A0A502IJT0"/>
<name>A0A502IJT0_9PSED</name>
<accession>A0A502IJT0</accession>
<dbReference type="EMBL" id="RCZA01000001">
    <property type="protein sequence ID" value="TPG87111.1"/>
    <property type="molecule type" value="Genomic_DNA"/>
</dbReference>
<sequence>MFSGKAPRRVIARYDEERQRSMRTTDAAKIEQLSVRPDAPCAGDAKLRSLSPVKAHCGDQLLHCSDLSS</sequence>